<dbReference type="Proteomes" id="UP001519343">
    <property type="component" value="Unassembled WGS sequence"/>
</dbReference>
<organism evidence="1 2">
    <name type="scientific">Ammoniphilus resinae</name>
    <dbReference type="NCBI Taxonomy" id="861532"/>
    <lineage>
        <taxon>Bacteria</taxon>
        <taxon>Bacillati</taxon>
        <taxon>Bacillota</taxon>
        <taxon>Bacilli</taxon>
        <taxon>Bacillales</taxon>
        <taxon>Paenibacillaceae</taxon>
        <taxon>Aneurinibacillus group</taxon>
        <taxon>Ammoniphilus</taxon>
    </lineage>
</organism>
<evidence type="ECO:0000313" key="1">
    <source>
        <dbReference type="EMBL" id="MBP1933346.1"/>
    </source>
</evidence>
<accession>A0ABS4GSV4</accession>
<comment type="caution">
    <text evidence="1">The sequence shown here is derived from an EMBL/GenBank/DDBJ whole genome shotgun (WGS) entry which is preliminary data.</text>
</comment>
<proteinExistence type="predicted"/>
<reference evidence="1 2" key="1">
    <citation type="submission" date="2021-03" db="EMBL/GenBank/DDBJ databases">
        <title>Genomic Encyclopedia of Type Strains, Phase IV (KMG-IV): sequencing the most valuable type-strain genomes for metagenomic binning, comparative biology and taxonomic classification.</title>
        <authorList>
            <person name="Goeker M."/>
        </authorList>
    </citation>
    <scope>NUCLEOTIDE SEQUENCE [LARGE SCALE GENOMIC DNA]</scope>
    <source>
        <strain evidence="1 2">DSM 24738</strain>
    </source>
</reference>
<keyword evidence="2" id="KW-1185">Reference proteome</keyword>
<evidence type="ECO:0000313" key="2">
    <source>
        <dbReference type="Proteomes" id="UP001519343"/>
    </source>
</evidence>
<evidence type="ECO:0008006" key="3">
    <source>
        <dbReference type="Google" id="ProtNLM"/>
    </source>
</evidence>
<name>A0ABS4GSV4_9BACL</name>
<dbReference type="RefSeq" id="WP_209811353.1">
    <property type="nucleotide sequence ID" value="NZ_JAGGKT010000010.1"/>
</dbReference>
<protein>
    <recommendedName>
        <fullName evidence="3">Lipoprotein</fullName>
    </recommendedName>
</protein>
<dbReference type="EMBL" id="JAGGKT010000010">
    <property type="protein sequence ID" value="MBP1933346.1"/>
    <property type="molecule type" value="Genomic_DNA"/>
</dbReference>
<dbReference type="PROSITE" id="PS51257">
    <property type="entry name" value="PROKAR_LIPOPROTEIN"/>
    <property type="match status" value="1"/>
</dbReference>
<sequence>MNKIFLFVVGISLLILLSACEKGTMGDINVDFGSIDAIRIQTMEQVEKNNASERYEIQNVDEVSDFINKLRTSKKIGKSDEPFPLGDGVITLASKGSNIYGIRYYLKRRELLDLHKGVYYEFPDGLEQWLGDLENMPKVNNIN</sequence>
<gene>
    <name evidence="1" type="ORF">J2Z37_003359</name>
</gene>